<dbReference type="AlphaFoldDB" id="A0A9D2TEY5"/>
<reference evidence="1" key="2">
    <citation type="submission" date="2021-04" db="EMBL/GenBank/DDBJ databases">
        <authorList>
            <person name="Gilroy R."/>
        </authorList>
    </citation>
    <scope>NUCLEOTIDE SEQUENCE</scope>
    <source>
        <strain evidence="1">CHK198-12963</strain>
    </source>
</reference>
<evidence type="ECO:0000313" key="2">
    <source>
        <dbReference type="Proteomes" id="UP000823863"/>
    </source>
</evidence>
<dbReference type="Pfam" id="PF12784">
    <property type="entry name" value="PDDEXK_2"/>
    <property type="match status" value="1"/>
</dbReference>
<gene>
    <name evidence="1" type="ORF">H9931_14680</name>
</gene>
<proteinExistence type="predicted"/>
<evidence type="ECO:0000313" key="1">
    <source>
        <dbReference type="EMBL" id="HJC67930.1"/>
    </source>
</evidence>
<name>A0A9D2TEY5_9FIRM</name>
<reference evidence="1" key="1">
    <citation type="journal article" date="2021" name="PeerJ">
        <title>Extensive microbial diversity within the chicken gut microbiome revealed by metagenomics and culture.</title>
        <authorList>
            <person name="Gilroy R."/>
            <person name="Ravi A."/>
            <person name="Getino M."/>
            <person name="Pursley I."/>
            <person name="Horton D.L."/>
            <person name="Alikhan N.F."/>
            <person name="Baker D."/>
            <person name="Gharbi K."/>
            <person name="Hall N."/>
            <person name="Watson M."/>
            <person name="Adriaenssens E.M."/>
            <person name="Foster-Nyarko E."/>
            <person name="Jarju S."/>
            <person name="Secka A."/>
            <person name="Antonio M."/>
            <person name="Oren A."/>
            <person name="Chaudhuri R.R."/>
            <person name="La Ragione R."/>
            <person name="Hildebrand F."/>
            <person name="Pallen M.J."/>
        </authorList>
    </citation>
    <scope>NUCLEOTIDE SEQUENCE</scope>
    <source>
        <strain evidence="1">CHK198-12963</strain>
    </source>
</reference>
<dbReference type="EMBL" id="DWWB01000088">
    <property type="protein sequence ID" value="HJC67930.1"/>
    <property type="molecule type" value="Genomic_DNA"/>
</dbReference>
<sequence>MSDMFMRNVLKDRDCTEHILRVILEDAGLRVLEQVIQKDYKSLQGRSAILDCVAVDSSNRQINIEVQQKTEGASPKRARYHSGLLDMNTLNPGQMFEELPETCVIFITLGDGLGYGCPIYHIKRKIAEVNQDFQDGSYIIYVDSKNQEDTPLGRLMRDFHCSSASEMQSEILEKRVRELKETEKGAEIMCEEMDRIFREGRKLGEKEGERRGEKRGIAIGEMKTQKATAARLAGRGMEVSEISDIVGVKAELVRKWLENEVGVLK</sequence>
<protein>
    <submittedName>
        <fullName evidence="1">PD-(D/E)XK nuclease family transposase</fullName>
    </submittedName>
</protein>
<organism evidence="1 2">
    <name type="scientific">Candidatus Enterocloster excrementigallinarum</name>
    <dbReference type="NCBI Taxonomy" id="2838558"/>
    <lineage>
        <taxon>Bacteria</taxon>
        <taxon>Bacillati</taxon>
        <taxon>Bacillota</taxon>
        <taxon>Clostridia</taxon>
        <taxon>Lachnospirales</taxon>
        <taxon>Lachnospiraceae</taxon>
        <taxon>Enterocloster</taxon>
    </lineage>
</organism>
<dbReference type="Proteomes" id="UP000823863">
    <property type="component" value="Unassembled WGS sequence"/>
</dbReference>
<accession>A0A9D2TEY5</accession>
<comment type="caution">
    <text evidence="1">The sequence shown here is derived from an EMBL/GenBank/DDBJ whole genome shotgun (WGS) entry which is preliminary data.</text>
</comment>